<evidence type="ECO:0000256" key="1">
    <source>
        <dbReference type="SAM" id="MobiDB-lite"/>
    </source>
</evidence>
<feature type="compositionally biased region" description="Low complexity" evidence="1">
    <location>
        <begin position="1"/>
        <end position="15"/>
    </location>
</feature>
<dbReference type="EMBL" id="WVIE01000013">
    <property type="protein sequence ID" value="NDJ18137.1"/>
    <property type="molecule type" value="Genomic_DNA"/>
</dbReference>
<evidence type="ECO:0000313" key="2">
    <source>
        <dbReference type="EMBL" id="NDJ18137.1"/>
    </source>
</evidence>
<feature type="region of interest" description="Disordered" evidence="1">
    <location>
        <begin position="1"/>
        <end position="25"/>
    </location>
</feature>
<sequence length="391" mass="41657">MSNDSSQSASDQPQPELSQTPSDLGAVRKRKTHLLGGVAETALKTGEGAIGAALWLGNIVTKQMVRLIGTATQGAGEAVGFVGNLPLLRNPIVKRLAGVLKLDWLTGMSDRVDTTKAEAAVREFQRKYPDESPSQITHRLMVKKAFQAGSSGFVTSMLPGFATALLALDLAATTALQTELVYEIAAAYGLDLQDSARKGEVLAIFGLAVGGGNALKAGLGFLRNIPLAGAMIGASTNATMLYSLGYAASQFYEAKLRDGSQEPSTEALEAIQQRSEQYLSVAIAQQAVMDQILVHMILASYPEKSWEDILPELRKMQIEQDSLNGIAANIKAPQPLSTLVDQLNCDFAIPLLAQCRRIAQSNDAISAQAAKVLTAIEEKCDADDLLESLEP</sequence>
<organism evidence="2 3">
    <name type="scientific">Myxacorys almedinensis A</name>
    <dbReference type="NCBI Taxonomy" id="2690445"/>
    <lineage>
        <taxon>Bacteria</taxon>
        <taxon>Bacillati</taxon>
        <taxon>Cyanobacteriota</taxon>
        <taxon>Cyanophyceae</taxon>
        <taxon>Leptolyngbyales</taxon>
        <taxon>Leptolyngbyaceae</taxon>
        <taxon>Myxacorys</taxon>
        <taxon>Myxacorys almedinensis</taxon>
    </lineage>
</organism>
<accession>A0A8J8CN81</accession>
<dbReference type="AlphaFoldDB" id="A0A8J8CN81"/>
<dbReference type="Proteomes" id="UP000646053">
    <property type="component" value="Unassembled WGS sequence"/>
</dbReference>
<dbReference type="RefSeq" id="WP_162423663.1">
    <property type="nucleotide sequence ID" value="NZ_WVIE01000013.1"/>
</dbReference>
<evidence type="ECO:0008006" key="4">
    <source>
        <dbReference type="Google" id="ProtNLM"/>
    </source>
</evidence>
<proteinExistence type="predicted"/>
<keyword evidence="3" id="KW-1185">Reference proteome</keyword>
<reference evidence="2" key="1">
    <citation type="submission" date="2019-12" db="EMBL/GenBank/DDBJ databases">
        <title>High-Quality draft genome sequences of three cyanobacteria isolated from the limestone walls of the Old Cathedral of Coimbra.</title>
        <authorList>
            <person name="Tiago I."/>
            <person name="Soares F."/>
            <person name="Portugal A."/>
        </authorList>
    </citation>
    <scope>NUCLEOTIDE SEQUENCE</scope>
    <source>
        <strain evidence="2">A</strain>
    </source>
</reference>
<protein>
    <recommendedName>
        <fullName evidence="4">EcsC family protein</fullName>
    </recommendedName>
</protein>
<name>A0A8J8CN81_9CYAN</name>
<evidence type="ECO:0000313" key="3">
    <source>
        <dbReference type="Proteomes" id="UP000646053"/>
    </source>
</evidence>
<gene>
    <name evidence="2" type="ORF">GS601_12695</name>
</gene>
<comment type="caution">
    <text evidence="2">The sequence shown here is derived from an EMBL/GenBank/DDBJ whole genome shotgun (WGS) entry which is preliminary data.</text>
</comment>